<organism evidence="2 3">
    <name type="scientific">Cladobotryum mycophilum</name>
    <dbReference type="NCBI Taxonomy" id="491253"/>
    <lineage>
        <taxon>Eukaryota</taxon>
        <taxon>Fungi</taxon>
        <taxon>Dikarya</taxon>
        <taxon>Ascomycota</taxon>
        <taxon>Pezizomycotina</taxon>
        <taxon>Sordariomycetes</taxon>
        <taxon>Hypocreomycetidae</taxon>
        <taxon>Hypocreales</taxon>
        <taxon>Hypocreaceae</taxon>
        <taxon>Cladobotryum</taxon>
    </lineage>
</organism>
<comment type="caution">
    <text evidence="2">The sequence shown here is derived from an EMBL/GenBank/DDBJ whole genome shotgun (WGS) entry which is preliminary data.</text>
</comment>
<protein>
    <submittedName>
        <fullName evidence="2">Membrane protein</fullName>
    </submittedName>
</protein>
<reference evidence="2 3" key="1">
    <citation type="submission" date="2024-01" db="EMBL/GenBank/DDBJ databases">
        <title>Complete genome of Cladobotryum mycophilum ATHUM6906.</title>
        <authorList>
            <person name="Christinaki A.C."/>
            <person name="Myridakis A.I."/>
            <person name="Kouvelis V.N."/>
        </authorList>
    </citation>
    <scope>NUCLEOTIDE SEQUENCE [LARGE SCALE GENOMIC DNA]</scope>
    <source>
        <strain evidence="2 3">ATHUM6906</strain>
    </source>
</reference>
<keyword evidence="3" id="KW-1185">Reference proteome</keyword>
<gene>
    <name evidence="2" type="ORF">PT974_12121</name>
</gene>
<dbReference type="PANTHER" id="PTHR37845:SF1">
    <property type="entry name" value="SEQUENCE ORPHAN"/>
    <property type="match status" value="1"/>
</dbReference>
<name>A0ABR0S754_9HYPO</name>
<feature type="region of interest" description="Disordered" evidence="1">
    <location>
        <begin position="1"/>
        <end position="24"/>
    </location>
</feature>
<evidence type="ECO:0000313" key="2">
    <source>
        <dbReference type="EMBL" id="KAK5987985.1"/>
    </source>
</evidence>
<proteinExistence type="predicted"/>
<evidence type="ECO:0000313" key="3">
    <source>
        <dbReference type="Proteomes" id="UP001338125"/>
    </source>
</evidence>
<evidence type="ECO:0000256" key="1">
    <source>
        <dbReference type="SAM" id="MobiDB-lite"/>
    </source>
</evidence>
<dbReference type="InterPro" id="IPR038781">
    <property type="entry name" value="C365.16-ike"/>
</dbReference>
<dbReference type="PANTHER" id="PTHR37845">
    <property type="entry name" value="SEQUENCE ORPHAN"/>
    <property type="match status" value="1"/>
</dbReference>
<sequence length="290" mass="31355">MKTDDSSLAVPGREMTSPLASKPTTKWNTKNLSWRLGADAVSASCAGALIAPIISIIDRSIMENASGRNTLGDSIRSSLRTLLFRPQSLLLSRPCALVFLLYSGTYMTANSVDTASSTVAGRPASAITAGPLKFAASSGANVGLCVYKDQVFARMFGPPGALVPRPVTLPSYALFTLRDCLTIFASFNVPPLLAPYIDARLSQDMRRRISGATAAQFIAPACVQLFSTPIHLLGLDIYNRSNVPWRNRWEAVRSNWFISAAARMGRIIPAFGVGGVVNMKIRRNLMEKLE</sequence>
<dbReference type="Proteomes" id="UP001338125">
    <property type="component" value="Unassembled WGS sequence"/>
</dbReference>
<dbReference type="EMBL" id="JAVFKD010000016">
    <property type="protein sequence ID" value="KAK5987985.1"/>
    <property type="molecule type" value="Genomic_DNA"/>
</dbReference>
<accession>A0ABR0S754</accession>